<sequence>MIKGTKKDFKKRYHKYFLNIADILGDHNVNTRKERGFIEIYSLILMSFFLLLSMQLFQEVLLHGKICSAYQKSIQEDYRVEGVLMEAKKYREKKGTVDPSERITSSFQPNYSYYFDDEKIYIEKGSLNILIANYKVYNRKVCITGVRSQSNQIYVRE</sequence>
<keyword evidence="3" id="KW-1185">Reference proteome</keyword>
<dbReference type="AlphaFoldDB" id="A0A7T1ANT1"/>
<dbReference type="KEGG" id="alam:RT761_02559"/>
<feature type="transmembrane region" description="Helical" evidence="1">
    <location>
        <begin position="40"/>
        <end position="57"/>
    </location>
</feature>
<organism evidence="2 3">
    <name type="scientific">Atribacter laminatus</name>
    <dbReference type="NCBI Taxonomy" id="2847778"/>
    <lineage>
        <taxon>Bacteria</taxon>
        <taxon>Pseudomonadati</taxon>
        <taxon>Atribacterota</taxon>
        <taxon>Atribacteria</taxon>
        <taxon>Atribacterales</taxon>
        <taxon>Atribacteraceae</taxon>
        <taxon>Atribacter</taxon>
    </lineage>
</organism>
<proteinExistence type="predicted"/>
<dbReference type="RefSeq" id="WP_218111806.1">
    <property type="nucleotide sequence ID" value="NZ_CP065383.1"/>
</dbReference>
<evidence type="ECO:0000313" key="2">
    <source>
        <dbReference type="EMBL" id="QPM69329.1"/>
    </source>
</evidence>
<name>A0A7T1ANT1_ATRLM</name>
<evidence type="ECO:0000256" key="1">
    <source>
        <dbReference type="SAM" id="Phobius"/>
    </source>
</evidence>
<keyword evidence="1" id="KW-0812">Transmembrane</keyword>
<dbReference type="EMBL" id="CP065383">
    <property type="protein sequence ID" value="QPM69329.1"/>
    <property type="molecule type" value="Genomic_DNA"/>
</dbReference>
<keyword evidence="1" id="KW-0472">Membrane</keyword>
<protein>
    <submittedName>
        <fullName evidence="2">Uncharacterized protein</fullName>
    </submittedName>
</protein>
<keyword evidence="1" id="KW-1133">Transmembrane helix</keyword>
<gene>
    <name evidence="2" type="ORF">RT761_02559</name>
</gene>
<dbReference type="Proteomes" id="UP000594463">
    <property type="component" value="Chromosome"/>
</dbReference>
<evidence type="ECO:0000313" key="3">
    <source>
        <dbReference type="Proteomes" id="UP000594463"/>
    </source>
</evidence>
<accession>A0A7T1ANT1</accession>
<reference evidence="2 3" key="1">
    <citation type="journal article" date="2021" name="Nat. Commun.">
        <title>Isolation of a member of the candidate phylum Atribacteria reveals a unique cell membrane structure.</title>
        <authorList>
            <person name="Taiki K."/>
            <person name="Nobu M.K."/>
            <person name="Kusada H."/>
            <person name="Meng X.-Y."/>
            <person name="Hosoki N."/>
            <person name="Uematsu K."/>
            <person name="Yoshioka H."/>
            <person name="Kamagata Y."/>
            <person name="Tamaki H."/>
        </authorList>
    </citation>
    <scope>NUCLEOTIDE SEQUENCE [LARGE SCALE GENOMIC DNA]</scope>
    <source>
        <strain evidence="2 3">RT761</strain>
    </source>
</reference>